<dbReference type="Gene3D" id="2.30.30.290">
    <property type="entry name" value="YopX-like domains"/>
    <property type="match status" value="1"/>
</dbReference>
<name>A0A1Q6F242_9BACT</name>
<evidence type="ECO:0000313" key="2">
    <source>
        <dbReference type="EMBL" id="OKY92979.1"/>
    </source>
</evidence>
<dbReference type="InterPro" id="IPR019096">
    <property type="entry name" value="YopX_protein"/>
</dbReference>
<dbReference type="Pfam" id="PF09643">
    <property type="entry name" value="YopX"/>
    <property type="match status" value="1"/>
</dbReference>
<protein>
    <recommendedName>
        <fullName evidence="1">YopX protein domain-containing protein</fullName>
    </recommendedName>
</protein>
<dbReference type="RefSeq" id="WP_278339563.1">
    <property type="nucleotide sequence ID" value="NZ_MNQH01000049.1"/>
</dbReference>
<dbReference type="EMBL" id="MNQH01000049">
    <property type="protein sequence ID" value="OKY92979.1"/>
    <property type="molecule type" value="Genomic_DNA"/>
</dbReference>
<evidence type="ECO:0000313" key="3">
    <source>
        <dbReference type="Proteomes" id="UP000187417"/>
    </source>
</evidence>
<comment type="caution">
    <text evidence="2">The sequence shown here is derived from an EMBL/GenBank/DDBJ whole genome shotgun (WGS) entry which is preliminary data.</text>
</comment>
<reference evidence="2 3" key="1">
    <citation type="journal article" date="2016" name="Nat. Biotechnol.">
        <title>Measurement of bacterial replication rates in microbial communities.</title>
        <authorList>
            <person name="Brown C.T."/>
            <person name="Olm M.R."/>
            <person name="Thomas B.C."/>
            <person name="Banfield J.F."/>
        </authorList>
    </citation>
    <scope>NUCLEOTIDE SEQUENCE [LARGE SCALE GENOMIC DNA]</scope>
    <source>
        <strain evidence="2">CAG:67_53_122</strain>
    </source>
</reference>
<sequence length="245" mass="28162">MNDHWFIFPDPAPEGIDKYEVDPATVGEYTGLKDRKGIAIYEGDVIRSPLSEDKTRPHRIFYHTGNAAFMGALIDRKELCYLRLDQDWIYKFGKEVIGNIHDNPELIEKQTAERHKNKNSMFKKLDYQVFPSEEKTICVVDDPVYGGAHCYAIQHSEGFSDGKAKYVPVETRIQFVQKNDDGSVINGVQSEQLAYILLDRAIKLNNRFPSPQNEKQIAGLRMFLEGCEERVRDRMNRGVMGDLKQ</sequence>
<dbReference type="AlphaFoldDB" id="A0A1Q6F242"/>
<dbReference type="InterPro" id="IPR023385">
    <property type="entry name" value="YopX-like_C"/>
</dbReference>
<dbReference type="SUPFAM" id="SSF159006">
    <property type="entry name" value="YopX-like"/>
    <property type="match status" value="1"/>
</dbReference>
<evidence type="ECO:0000259" key="1">
    <source>
        <dbReference type="Pfam" id="PF09643"/>
    </source>
</evidence>
<gene>
    <name evidence="2" type="ORF">BHV66_10480</name>
</gene>
<dbReference type="Proteomes" id="UP000187417">
    <property type="component" value="Unassembled WGS sequence"/>
</dbReference>
<dbReference type="STRING" id="28117.BHV66_10480"/>
<organism evidence="2 3">
    <name type="scientific">Alistipes putredinis</name>
    <dbReference type="NCBI Taxonomy" id="28117"/>
    <lineage>
        <taxon>Bacteria</taxon>
        <taxon>Pseudomonadati</taxon>
        <taxon>Bacteroidota</taxon>
        <taxon>Bacteroidia</taxon>
        <taxon>Bacteroidales</taxon>
        <taxon>Rikenellaceae</taxon>
        <taxon>Alistipes</taxon>
    </lineage>
</organism>
<proteinExistence type="predicted"/>
<accession>A0A1Q6F242</accession>
<feature type="domain" description="YopX protein" evidence="1">
    <location>
        <begin position="21"/>
        <end position="108"/>
    </location>
</feature>